<evidence type="ECO:0008006" key="4">
    <source>
        <dbReference type="Google" id="ProtNLM"/>
    </source>
</evidence>
<gene>
    <name evidence="2" type="ORF">JGS22_015805</name>
</gene>
<accession>A0A949N6G3</accession>
<dbReference type="RefSeq" id="WP_211038497.1">
    <property type="nucleotide sequence ID" value="NZ_JAELVF020000001.1"/>
</dbReference>
<feature type="region of interest" description="Disordered" evidence="1">
    <location>
        <begin position="176"/>
        <end position="284"/>
    </location>
</feature>
<dbReference type="EMBL" id="JAELVF020000001">
    <property type="protein sequence ID" value="MBU7599032.1"/>
    <property type="molecule type" value="Genomic_DNA"/>
</dbReference>
<proteinExistence type="predicted"/>
<name>A0A949N6G3_9ACTN</name>
<feature type="compositionally biased region" description="Low complexity" evidence="1">
    <location>
        <begin position="227"/>
        <end position="256"/>
    </location>
</feature>
<evidence type="ECO:0000313" key="3">
    <source>
        <dbReference type="Proteomes" id="UP000694501"/>
    </source>
</evidence>
<dbReference type="AlphaFoldDB" id="A0A949N6G3"/>
<protein>
    <recommendedName>
        <fullName evidence="4">Secreted protein</fullName>
    </recommendedName>
</protein>
<reference evidence="2" key="1">
    <citation type="submission" date="2021-06" db="EMBL/GenBank/DDBJ databases">
        <title>Sequencing of actinobacteria type strains.</title>
        <authorList>
            <person name="Nguyen G.-S."/>
            <person name="Wentzel A."/>
        </authorList>
    </citation>
    <scope>NUCLEOTIDE SEQUENCE</scope>
    <source>
        <strain evidence="2">P38-E01</strain>
    </source>
</reference>
<evidence type="ECO:0000256" key="1">
    <source>
        <dbReference type="SAM" id="MobiDB-lite"/>
    </source>
</evidence>
<comment type="caution">
    <text evidence="2">The sequence shown here is derived from an EMBL/GenBank/DDBJ whole genome shotgun (WGS) entry which is preliminary data.</text>
</comment>
<evidence type="ECO:0000313" key="2">
    <source>
        <dbReference type="EMBL" id="MBU7599032.1"/>
    </source>
</evidence>
<organism evidence="2 3">
    <name type="scientific">Streptomyces tardus</name>
    <dbReference type="NCBI Taxonomy" id="2780544"/>
    <lineage>
        <taxon>Bacteria</taxon>
        <taxon>Bacillati</taxon>
        <taxon>Actinomycetota</taxon>
        <taxon>Actinomycetes</taxon>
        <taxon>Kitasatosporales</taxon>
        <taxon>Streptomycetaceae</taxon>
        <taxon>Streptomyces</taxon>
    </lineage>
</organism>
<sequence length="284" mass="29933">MGVATAVFTVLMLLCVTFAIVAAVRTARAISRGMERASGQVRRGIDDTSIKLKAAQPGPVGQVARLRLELRASVDQAKRELAAGSADDASLREALALLDQLHDHARVLDRELAGLMDREPDRRRIAARLPQARERAQEIRSSADSLRLAAQDRARRHDVDGLASLREQIDIESGALRHWAPATDPGASEAGTDGRIGGLSKEPGAGGANASDEVRASGDTGDDPSGDGRVAAAQDRAAVGASSDSDTGASDATARASRWDVGGLWEARSQLPGLGRRKRSRDLG</sequence>
<keyword evidence="3" id="KW-1185">Reference proteome</keyword>
<feature type="compositionally biased region" description="Basic residues" evidence="1">
    <location>
        <begin position="275"/>
        <end position="284"/>
    </location>
</feature>
<dbReference type="Proteomes" id="UP000694501">
    <property type="component" value="Unassembled WGS sequence"/>
</dbReference>